<protein>
    <submittedName>
        <fullName evidence="2">Lactoylglutathione lyase</fullName>
    </submittedName>
</protein>
<dbReference type="InterPro" id="IPR029068">
    <property type="entry name" value="Glyas_Bleomycin-R_OHBP_Dase"/>
</dbReference>
<dbReference type="InterPro" id="IPR037523">
    <property type="entry name" value="VOC_core"/>
</dbReference>
<evidence type="ECO:0000259" key="1">
    <source>
        <dbReference type="PROSITE" id="PS51819"/>
    </source>
</evidence>
<dbReference type="SUPFAM" id="SSF54593">
    <property type="entry name" value="Glyoxalase/Bleomycin resistance protein/Dihydroxybiphenyl dioxygenase"/>
    <property type="match status" value="1"/>
</dbReference>
<dbReference type="Pfam" id="PF22677">
    <property type="entry name" value="Ble-like_N"/>
    <property type="match status" value="1"/>
</dbReference>
<evidence type="ECO:0000313" key="2">
    <source>
        <dbReference type="EMBL" id="MBP2478121.1"/>
    </source>
</evidence>
<dbReference type="Gene3D" id="3.10.180.10">
    <property type="entry name" value="2,3-Dihydroxybiphenyl 1,2-Dioxygenase, domain 1"/>
    <property type="match status" value="1"/>
</dbReference>
<dbReference type="PANTHER" id="PTHR36503">
    <property type="entry name" value="BLR2520 PROTEIN"/>
    <property type="match status" value="1"/>
</dbReference>
<name>A0ABS5ANI8_9PSEU</name>
<keyword evidence="2" id="KW-0456">Lyase</keyword>
<dbReference type="PANTHER" id="PTHR36503:SF2">
    <property type="entry name" value="BLR2408 PROTEIN"/>
    <property type="match status" value="1"/>
</dbReference>
<comment type="caution">
    <text evidence="2">The sequence shown here is derived from an EMBL/GenBank/DDBJ whole genome shotgun (WGS) entry which is preliminary data.</text>
</comment>
<feature type="domain" description="VOC" evidence="1">
    <location>
        <begin position="2"/>
        <end position="125"/>
    </location>
</feature>
<dbReference type="EMBL" id="JAGIOO010000001">
    <property type="protein sequence ID" value="MBP2478121.1"/>
    <property type="molecule type" value="Genomic_DNA"/>
</dbReference>
<reference evidence="2 3" key="1">
    <citation type="submission" date="2021-03" db="EMBL/GenBank/DDBJ databases">
        <title>Sequencing the genomes of 1000 actinobacteria strains.</title>
        <authorList>
            <person name="Klenk H.-P."/>
        </authorList>
    </citation>
    <scope>NUCLEOTIDE SEQUENCE [LARGE SCALE GENOMIC DNA]</scope>
    <source>
        <strain evidence="2 3">DSM 44580</strain>
    </source>
</reference>
<organism evidence="2 3">
    <name type="scientific">Crossiella equi</name>
    <dbReference type="NCBI Taxonomy" id="130796"/>
    <lineage>
        <taxon>Bacteria</taxon>
        <taxon>Bacillati</taxon>
        <taxon>Actinomycetota</taxon>
        <taxon>Actinomycetes</taxon>
        <taxon>Pseudonocardiales</taxon>
        <taxon>Pseudonocardiaceae</taxon>
        <taxon>Crossiella</taxon>
    </lineage>
</organism>
<keyword evidence="3" id="KW-1185">Reference proteome</keyword>
<gene>
    <name evidence="2" type="ORF">JOF53_006993</name>
</gene>
<dbReference type="Proteomes" id="UP001519363">
    <property type="component" value="Unassembled WGS sequence"/>
</dbReference>
<dbReference type="InterPro" id="IPR053863">
    <property type="entry name" value="Glyoxy/Ble-like_N"/>
</dbReference>
<accession>A0ABS5ANI8</accession>
<evidence type="ECO:0000313" key="3">
    <source>
        <dbReference type="Proteomes" id="UP001519363"/>
    </source>
</evidence>
<sequence>MRQIFVNLPVADVAASREFFAKLGFTFNETFSDHQTASMVVEENIVVMLLEHKRFQDFITGDIAPRETTEVITCLSAASREEVDRLVAAALAAGGSEWQPAQDHGFMYGHSFRDLDGHAWELAYMDMDAMPQG</sequence>
<dbReference type="GO" id="GO:0016829">
    <property type="term" value="F:lyase activity"/>
    <property type="evidence" value="ECO:0007669"/>
    <property type="project" value="UniProtKB-KW"/>
</dbReference>
<dbReference type="RefSeq" id="WP_086782182.1">
    <property type="nucleotide sequence ID" value="NZ_JAGIOO010000001.1"/>
</dbReference>
<dbReference type="PROSITE" id="PS51819">
    <property type="entry name" value="VOC"/>
    <property type="match status" value="1"/>
</dbReference>
<proteinExistence type="predicted"/>